<feature type="binding site" evidence="17">
    <location>
        <position position="457"/>
    </location>
    <ligand>
        <name>(6S)-NADPHX</name>
        <dbReference type="ChEBI" id="CHEBI:64076"/>
    </ligand>
</feature>
<comment type="catalytic activity">
    <reaction evidence="1 18 19">
        <text>(6R)-NADHX = (6S)-NADHX</text>
        <dbReference type="Rhea" id="RHEA:32215"/>
        <dbReference type="ChEBI" id="CHEBI:64074"/>
        <dbReference type="ChEBI" id="CHEBI:64075"/>
        <dbReference type="EC" id="5.1.99.6"/>
    </reaction>
</comment>
<comment type="function">
    <text evidence="17">Catalyzes the dehydration of the S-form of NAD(P)HX at the expense of ADP, which is converted to AMP. Together with NAD(P)HX epimerase, which catalyzes the epimerization of the S- and R-forms, the enzyme allows the repair of both epimers of NAD(P)HX, a damaged form of NAD(P)H that is a result of enzymatic or heat-dependent hydration.</text>
</comment>
<evidence type="ECO:0000256" key="15">
    <source>
        <dbReference type="ARBA" id="ARBA00048238"/>
    </source>
</evidence>
<dbReference type="AlphaFoldDB" id="A0A2S8SWY1"/>
<keyword evidence="8 17" id="KW-0521">NADP</keyword>
<comment type="catalytic activity">
    <reaction evidence="15 17 19">
        <text>(6S)-NADHX + ADP = AMP + phosphate + NADH + H(+)</text>
        <dbReference type="Rhea" id="RHEA:32223"/>
        <dbReference type="ChEBI" id="CHEBI:15378"/>
        <dbReference type="ChEBI" id="CHEBI:43474"/>
        <dbReference type="ChEBI" id="CHEBI:57945"/>
        <dbReference type="ChEBI" id="CHEBI:64074"/>
        <dbReference type="ChEBI" id="CHEBI:456215"/>
        <dbReference type="ChEBI" id="CHEBI:456216"/>
        <dbReference type="EC" id="4.2.1.136"/>
    </reaction>
</comment>
<dbReference type="CDD" id="cd01171">
    <property type="entry name" value="YXKO-related"/>
    <property type="match status" value="1"/>
</dbReference>
<feature type="binding site" evidence="17">
    <location>
        <position position="268"/>
    </location>
    <ligand>
        <name>(6S)-NADPHX</name>
        <dbReference type="ChEBI" id="CHEBI:64076"/>
    </ligand>
</feature>
<dbReference type="SUPFAM" id="SSF53613">
    <property type="entry name" value="Ribokinase-like"/>
    <property type="match status" value="1"/>
</dbReference>
<dbReference type="NCBIfam" id="TIGR00196">
    <property type="entry name" value="yjeF_cterm"/>
    <property type="match status" value="1"/>
</dbReference>
<evidence type="ECO:0000256" key="6">
    <source>
        <dbReference type="ARBA" id="ARBA00022741"/>
    </source>
</evidence>
<feature type="binding site" evidence="18">
    <location>
        <position position="132"/>
    </location>
    <ligand>
        <name>K(+)</name>
        <dbReference type="ChEBI" id="CHEBI:29103"/>
    </ligand>
</feature>
<feature type="domain" description="YjeF N-terminal" evidence="21">
    <location>
        <begin position="9"/>
        <end position="223"/>
    </location>
</feature>
<feature type="binding site" evidence="17">
    <location>
        <position position="339"/>
    </location>
    <ligand>
        <name>(6S)-NADPHX</name>
        <dbReference type="ChEBI" id="CHEBI:64076"/>
    </ligand>
</feature>
<feature type="binding site" evidence="18">
    <location>
        <begin position="136"/>
        <end position="142"/>
    </location>
    <ligand>
        <name>(6S)-NADPHX</name>
        <dbReference type="ChEBI" id="CHEBI:64076"/>
    </ligand>
</feature>
<feature type="binding site" evidence="18">
    <location>
        <position position="169"/>
    </location>
    <ligand>
        <name>K(+)</name>
        <dbReference type="ChEBI" id="CHEBI:29103"/>
    </ligand>
</feature>
<keyword evidence="23" id="KW-1185">Reference proteome</keyword>
<evidence type="ECO:0000256" key="13">
    <source>
        <dbReference type="ARBA" id="ARBA00023268"/>
    </source>
</evidence>
<gene>
    <name evidence="17" type="primary">nnrD</name>
    <name evidence="18" type="synonym">nnrE</name>
    <name evidence="22" type="ORF">B1R32_10145</name>
</gene>
<comment type="catalytic activity">
    <reaction evidence="2 18 19">
        <text>(6R)-NADPHX = (6S)-NADPHX</text>
        <dbReference type="Rhea" id="RHEA:32227"/>
        <dbReference type="ChEBI" id="CHEBI:64076"/>
        <dbReference type="ChEBI" id="CHEBI:64077"/>
        <dbReference type="EC" id="5.1.99.6"/>
    </reaction>
</comment>
<evidence type="ECO:0000256" key="11">
    <source>
        <dbReference type="ARBA" id="ARBA00023235"/>
    </source>
</evidence>
<feature type="domain" description="YjeF C-terminal" evidence="20">
    <location>
        <begin position="233"/>
        <end position="515"/>
    </location>
</feature>
<dbReference type="PROSITE" id="PS51385">
    <property type="entry name" value="YJEF_N"/>
    <property type="match status" value="1"/>
</dbReference>
<name>A0A2S8SWY1_9BACT</name>
<evidence type="ECO:0000259" key="21">
    <source>
        <dbReference type="PROSITE" id="PS51385"/>
    </source>
</evidence>
<dbReference type="GO" id="GO:0110051">
    <property type="term" value="P:metabolite repair"/>
    <property type="evidence" value="ECO:0007669"/>
    <property type="project" value="TreeGrafter"/>
</dbReference>
<comment type="subunit">
    <text evidence="17">Homotetramer.</text>
</comment>
<reference evidence="22 23" key="1">
    <citation type="journal article" date="2018" name="Syst. Appl. Microbiol.">
        <title>Abditibacterium utsteinense sp. nov., the first cultivated member of candidate phylum FBP, isolated from ice-free Antarctic soil samples.</title>
        <authorList>
            <person name="Tahon G."/>
            <person name="Tytgat B."/>
            <person name="Lebbe L."/>
            <person name="Carlier A."/>
            <person name="Willems A."/>
        </authorList>
    </citation>
    <scope>NUCLEOTIDE SEQUENCE [LARGE SCALE GENOMIC DNA]</scope>
    <source>
        <strain evidence="22 23">LMG 29911</strain>
    </source>
</reference>
<comment type="similarity">
    <text evidence="18">Belongs to the NnrE/AIBP family.</text>
</comment>
<comment type="caution">
    <text evidence="18">Lacks conserved residue(s) required for the propagation of feature annotation.</text>
</comment>
<evidence type="ECO:0000256" key="12">
    <source>
        <dbReference type="ARBA" id="ARBA00023239"/>
    </source>
</evidence>
<comment type="cofactor">
    <cofactor evidence="17">
        <name>Mg(2+)</name>
        <dbReference type="ChEBI" id="CHEBI:18420"/>
    </cofactor>
</comment>
<feature type="binding site" evidence="17">
    <location>
        <position position="390"/>
    </location>
    <ligand>
        <name>(6S)-NADPHX</name>
        <dbReference type="ChEBI" id="CHEBI:64076"/>
    </ligand>
</feature>
<dbReference type="GO" id="GO:0046872">
    <property type="term" value="F:metal ion binding"/>
    <property type="evidence" value="ECO:0007669"/>
    <property type="project" value="UniProtKB-UniRule"/>
</dbReference>
<comment type="similarity">
    <text evidence="3 19">In the N-terminal section; belongs to the NnrE/AIBP family.</text>
</comment>
<dbReference type="EC" id="4.2.1.136" evidence="19"/>
<evidence type="ECO:0000256" key="4">
    <source>
        <dbReference type="ARBA" id="ARBA00009524"/>
    </source>
</evidence>
<feature type="binding site" evidence="17">
    <location>
        <position position="456"/>
    </location>
    <ligand>
        <name>AMP</name>
        <dbReference type="ChEBI" id="CHEBI:456215"/>
    </ligand>
</feature>
<feature type="binding site" evidence="18">
    <location>
        <position position="166"/>
    </location>
    <ligand>
        <name>(6S)-NADPHX</name>
        <dbReference type="ChEBI" id="CHEBI:64076"/>
    </ligand>
</feature>
<comment type="similarity">
    <text evidence="17">Belongs to the NnrD/CARKD family.</text>
</comment>
<evidence type="ECO:0000313" key="22">
    <source>
        <dbReference type="EMBL" id="PQV65307.1"/>
    </source>
</evidence>
<dbReference type="InterPro" id="IPR004443">
    <property type="entry name" value="YjeF_N_dom"/>
</dbReference>
<evidence type="ECO:0000256" key="2">
    <source>
        <dbReference type="ARBA" id="ARBA00000909"/>
    </source>
</evidence>
<dbReference type="RefSeq" id="WP_105482056.1">
    <property type="nucleotide sequence ID" value="NZ_NIGF01000001.1"/>
</dbReference>
<comment type="function">
    <text evidence="18">Catalyzes the epimerization of the S- and R-forms of NAD(P)HX, a damaged form of NAD(P)H that is a result of enzymatic or heat-dependent hydration. This is a prerequisite for the S-specific NAD(P)H-hydrate dehydratase to allow the repair of both epimers of NAD(P)HX.</text>
</comment>
<comment type="function">
    <text evidence="14 19">Bifunctional enzyme that catalyzes the epimerization of the S- and R-forms of NAD(P)HX and the dehydration of the S-form of NAD(P)HX at the expense of ADP, which is converted to AMP. This allows the repair of both epimers of NAD(P)HX, a damaged form of NAD(P)H that is a result of enzymatic or heat-dependent hydration.</text>
</comment>
<keyword evidence="13" id="KW-0511">Multifunctional enzyme</keyword>
<comment type="cofactor">
    <cofactor evidence="18 19">
        <name>K(+)</name>
        <dbReference type="ChEBI" id="CHEBI:29103"/>
    </cofactor>
    <text evidence="18 19">Binds 1 potassium ion per subunit.</text>
</comment>
<dbReference type="InterPro" id="IPR000631">
    <property type="entry name" value="CARKD"/>
</dbReference>
<dbReference type="PROSITE" id="PS51383">
    <property type="entry name" value="YJEF_C_3"/>
    <property type="match status" value="1"/>
</dbReference>
<dbReference type="GO" id="GO:0046496">
    <property type="term" value="P:nicotinamide nucleotide metabolic process"/>
    <property type="evidence" value="ECO:0007669"/>
    <property type="project" value="UniProtKB-UniRule"/>
</dbReference>
<dbReference type="GO" id="GO:0052856">
    <property type="term" value="F:NAD(P)HX epimerase activity"/>
    <property type="evidence" value="ECO:0007669"/>
    <property type="project" value="UniProtKB-UniRule"/>
</dbReference>
<dbReference type="Proteomes" id="UP000237684">
    <property type="component" value="Unassembled WGS sequence"/>
</dbReference>
<dbReference type="OrthoDB" id="9806925at2"/>
<keyword evidence="10 17" id="KW-0520">NAD</keyword>
<keyword evidence="5 18" id="KW-0479">Metal-binding</keyword>
<dbReference type="GO" id="GO:0052855">
    <property type="term" value="F:ADP-dependent NAD(P)H-hydrate dehydratase activity"/>
    <property type="evidence" value="ECO:0007669"/>
    <property type="project" value="UniProtKB-UniRule"/>
</dbReference>
<evidence type="ECO:0000256" key="18">
    <source>
        <dbReference type="HAMAP-Rule" id="MF_01966"/>
    </source>
</evidence>
<evidence type="ECO:0000313" key="23">
    <source>
        <dbReference type="Proteomes" id="UP000237684"/>
    </source>
</evidence>
<evidence type="ECO:0000256" key="5">
    <source>
        <dbReference type="ARBA" id="ARBA00022723"/>
    </source>
</evidence>
<keyword evidence="7 17" id="KW-0067">ATP-binding</keyword>
<keyword evidence="9 18" id="KW-0630">Potassium</keyword>
<dbReference type="InParanoid" id="A0A2S8SWY1"/>
<evidence type="ECO:0000256" key="10">
    <source>
        <dbReference type="ARBA" id="ARBA00023027"/>
    </source>
</evidence>
<dbReference type="InterPro" id="IPR030677">
    <property type="entry name" value="Nnr"/>
</dbReference>
<evidence type="ECO:0000256" key="8">
    <source>
        <dbReference type="ARBA" id="ARBA00022857"/>
    </source>
</evidence>
<dbReference type="Gene3D" id="3.40.50.10260">
    <property type="entry name" value="YjeF N-terminal domain"/>
    <property type="match status" value="1"/>
</dbReference>
<dbReference type="EMBL" id="NIGF01000001">
    <property type="protein sequence ID" value="PQV65307.1"/>
    <property type="molecule type" value="Genomic_DNA"/>
</dbReference>
<evidence type="ECO:0000256" key="9">
    <source>
        <dbReference type="ARBA" id="ARBA00022958"/>
    </source>
</evidence>
<dbReference type="PROSITE" id="PS01050">
    <property type="entry name" value="YJEF_C_2"/>
    <property type="match status" value="1"/>
</dbReference>
<dbReference type="PANTHER" id="PTHR12592:SF0">
    <property type="entry name" value="ATP-DEPENDENT (S)-NAD(P)H-HYDRATE DEHYDRATASE"/>
    <property type="match status" value="1"/>
</dbReference>
<evidence type="ECO:0000256" key="14">
    <source>
        <dbReference type="ARBA" id="ARBA00025153"/>
    </source>
</evidence>
<keyword evidence="6 17" id="KW-0547">Nucleotide-binding</keyword>
<dbReference type="PIRSF" id="PIRSF017184">
    <property type="entry name" value="Nnr"/>
    <property type="match status" value="1"/>
</dbReference>
<keyword evidence="11 18" id="KW-0413">Isomerase</keyword>
<keyword evidence="12 17" id="KW-0456">Lyase</keyword>
<dbReference type="NCBIfam" id="TIGR00197">
    <property type="entry name" value="yjeF_nterm"/>
    <property type="match status" value="1"/>
</dbReference>
<protein>
    <recommendedName>
        <fullName evidence="19">Bifunctional NAD(P)H-hydrate repair enzyme</fullName>
    </recommendedName>
    <alternativeName>
        <fullName evidence="19">Nicotinamide nucleotide repair protein</fullName>
    </alternativeName>
    <domain>
        <recommendedName>
            <fullName evidence="19">ADP-dependent (S)-NAD(P)H-hydrate dehydratase</fullName>
            <ecNumber evidence="19">4.2.1.136</ecNumber>
        </recommendedName>
        <alternativeName>
            <fullName evidence="19">ADP-dependent NAD(P)HX dehydratase</fullName>
        </alternativeName>
    </domain>
    <domain>
        <recommendedName>
            <fullName evidence="19">NAD(P)H-hydrate epimerase</fullName>
            <ecNumber evidence="19">5.1.99.6</ecNumber>
        </recommendedName>
    </domain>
</protein>
<dbReference type="HAMAP" id="MF_01966">
    <property type="entry name" value="NADHX_epimerase"/>
    <property type="match status" value="1"/>
</dbReference>
<feature type="binding site" evidence="18">
    <location>
        <begin position="59"/>
        <end position="63"/>
    </location>
    <ligand>
        <name>(6S)-NADPHX</name>
        <dbReference type="ChEBI" id="CHEBI:64076"/>
    </ligand>
</feature>
<dbReference type="Pfam" id="PF01256">
    <property type="entry name" value="Carb_kinase"/>
    <property type="match status" value="1"/>
</dbReference>
<dbReference type="EC" id="5.1.99.6" evidence="19"/>
<evidence type="ECO:0000256" key="16">
    <source>
        <dbReference type="ARBA" id="ARBA00049209"/>
    </source>
</evidence>
<accession>A0A2S8SWY1</accession>
<evidence type="ECO:0000256" key="1">
    <source>
        <dbReference type="ARBA" id="ARBA00000013"/>
    </source>
</evidence>
<evidence type="ECO:0000256" key="17">
    <source>
        <dbReference type="HAMAP-Rule" id="MF_01965"/>
    </source>
</evidence>
<dbReference type="FunCoup" id="A0A2S8SWY1">
    <property type="interactions" value="127"/>
</dbReference>
<dbReference type="HAMAP" id="MF_01965">
    <property type="entry name" value="NADHX_dehydratase"/>
    <property type="match status" value="1"/>
</dbReference>
<evidence type="ECO:0000256" key="3">
    <source>
        <dbReference type="ARBA" id="ARBA00006001"/>
    </source>
</evidence>
<dbReference type="InterPro" id="IPR029056">
    <property type="entry name" value="Ribokinase-like"/>
</dbReference>
<dbReference type="SUPFAM" id="SSF64153">
    <property type="entry name" value="YjeF N-terminal domain-like"/>
    <property type="match status" value="1"/>
</dbReference>
<dbReference type="InterPro" id="IPR017953">
    <property type="entry name" value="Carbohydrate_kinase_pred_CS"/>
</dbReference>
<comment type="caution">
    <text evidence="22">The sequence shown here is derived from an EMBL/GenBank/DDBJ whole genome shotgun (WGS) entry which is preliminary data.</text>
</comment>
<dbReference type="Pfam" id="PF03853">
    <property type="entry name" value="YjeF_N"/>
    <property type="match status" value="1"/>
</dbReference>
<organism evidence="22 23">
    <name type="scientific">Abditibacterium utsteinense</name>
    <dbReference type="NCBI Taxonomy" id="1960156"/>
    <lineage>
        <taxon>Bacteria</taxon>
        <taxon>Pseudomonadati</taxon>
        <taxon>Abditibacteriota</taxon>
        <taxon>Abditibacteriia</taxon>
        <taxon>Abditibacteriales</taxon>
        <taxon>Abditibacteriaceae</taxon>
        <taxon>Abditibacterium</taxon>
    </lineage>
</organism>
<dbReference type="PANTHER" id="PTHR12592">
    <property type="entry name" value="ATP-DEPENDENT (S)-NAD(P)H-HYDRATE DEHYDRATASE FAMILY MEMBER"/>
    <property type="match status" value="1"/>
</dbReference>
<evidence type="ECO:0000256" key="7">
    <source>
        <dbReference type="ARBA" id="ARBA00022840"/>
    </source>
</evidence>
<feature type="binding site" evidence="17">
    <location>
        <begin position="427"/>
        <end position="431"/>
    </location>
    <ligand>
        <name>AMP</name>
        <dbReference type="ChEBI" id="CHEBI:456215"/>
    </ligand>
</feature>
<evidence type="ECO:0000259" key="20">
    <source>
        <dbReference type="PROSITE" id="PS51383"/>
    </source>
</evidence>
<evidence type="ECO:0000256" key="19">
    <source>
        <dbReference type="PIRNR" id="PIRNR017184"/>
    </source>
</evidence>
<proteinExistence type="inferred from homology"/>
<dbReference type="InterPro" id="IPR036652">
    <property type="entry name" value="YjeF_N_dom_sf"/>
</dbReference>
<sequence length="531" mass="56777">MKVFTAQQMRDFDRAAVEEYGIPSIVLMENAALRVVEFLEAKFAPLSEKKIVILCGKGNNGGDGLAIARHLDSQIRVKVVVYLSRPKTDYQGDALTNLRAFEQTAVNIIEFDDSLHMASLEKHLFSADVVIDALCGTGFSGEVRDEPLRKLMDECFSLARICVGVDLPSGLDANTGVKPMDTPRCSHTVTFASPKRGIFLRDGIGSCGEVWVGDIGSVIEQMWESEIKVETLDLETAQFLIPKRTIDAHKGDAGRALIIGGSFGMSGAVALASKAALNSGCGLCIAAMPEKVLPIFAASILEATSHPLPCDESGKLLERAAEELPELWKGVQVVALGPGIGRSEETQNLVRRIVRECPVPLVIDADALHALPSVIEDVKNREAETILTPHPGEMGTLMGISASEVNDNRFETVEACAQKYGAIVVLKGARTLVATPKGQTFVNLTGNAGMATGGSGDVLTGTIAGLLAQLKNSEDATKLGVYLHGFAGDLAFEEHGNGLVAGDITSHLGRALVEIPKREVERINGRLRKLM</sequence>
<comment type="catalytic activity">
    <reaction evidence="16 17 19">
        <text>(6S)-NADPHX + ADP = AMP + phosphate + NADPH + H(+)</text>
        <dbReference type="Rhea" id="RHEA:32235"/>
        <dbReference type="ChEBI" id="CHEBI:15378"/>
        <dbReference type="ChEBI" id="CHEBI:43474"/>
        <dbReference type="ChEBI" id="CHEBI:57783"/>
        <dbReference type="ChEBI" id="CHEBI:64076"/>
        <dbReference type="ChEBI" id="CHEBI:456215"/>
        <dbReference type="ChEBI" id="CHEBI:456216"/>
        <dbReference type="EC" id="4.2.1.136"/>
    </reaction>
</comment>
<dbReference type="GO" id="GO:0005524">
    <property type="term" value="F:ATP binding"/>
    <property type="evidence" value="ECO:0007669"/>
    <property type="project" value="UniProtKB-UniRule"/>
</dbReference>
<comment type="similarity">
    <text evidence="4 19">In the C-terminal section; belongs to the NnrD/CARKD family.</text>
</comment>
<dbReference type="Gene3D" id="3.40.1190.20">
    <property type="match status" value="1"/>
</dbReference>
<feature type="binding site" evidence="18">
    <location>
        <position position="60"/>
    </location>
    <ligand>
        <name>K(+)</name>
        <dbReference type="ChEBI" id="CHEBI:29103"/>
    </ligand>
</feature>